<keyword evidence="3 6" id="KW-0812">Transmembrane</keyword>
<feature type="transmembrane region" description="Helical" evidence="6">
    <location>
        <begin position="390"/>
        <end position="407"/>
    </location>
</feature>
<dbReference type="AlphaFoldDB" id="A0A0D8XBT9"/>
<organism evidence="7 8">
    <name type="scientific">Dictyocaulus viviparus</name>
    <name type="common">Bovine lungworm</name>
    <dbReference type="NCBI Taxonomy" id="29172"/>
    <lineage>
        <taxon>Eukaryota</taxon>
        <taxon>Metazoa</taxon>
        <taxon>Ecdysozoa</taxon>
        <taxon>Nematoda</taxon>
        <taxon>Chromadorea</taxon>
        <taxon>Rhabditida</taxon>
        <taxon>Rhabditina</taxon>
        <taxon>Rhabditomorpha</taxon>
        <taxon>Strongyloidea</taxon>
        <taxon>Metastrongylidae</taxon>
        <taxon>Dictyocaulus</taxon>
    </lineage>
</organism>
<accession>A0A0D8XBT9</accession>
<evidence type="ECO:0008006" key="9">
    <source>
        <dbReference type="Google" id="ProtNLM"/>
    </source>
</evidence>
<sequence length="445" mass="49181">MRRDLLVILQLGLAFFLVFSAFNSQGFIEIPVLRKLSQYNPSSGITQLSGYYSLATIYFVFTICNLVAPPVISLFGSKWAQVLGAVCYTLFMIQFLFLNAYTLYFFSALLGFGSAMIWTANGAYLVQFSRQGKITRNTGVLWAMLQSSLVAGAIFLFFVLNDGDLLSCYRLIYTVFAIVSIAGIVVFCLLPASPPLGLEETLQEPLFDENVDELDISSSSITFAPSCWREEFRRTFSLLVTKEVIILSVCFAFTGIETTFYTGVYTSCISASVVLNMGSEKIISYVVLAMGVGQISGGLLFGLFPRKNSLNRSQVVTLGMILHITAFFLCFLNLPMESPLRKTSAIGYIEPSIFMAILCGYFLGLADSCWITQIYALIGVMFKHESSCAFALFKFFQSFAAGASFYYSSILLLHWQLLFLCLGAAMAAVCFNVVSTQAELLEDGD</sequence>
<dbReference type="InterPro" id="IPR036259">
    <property type="entry name" value="MFS_trans_sf"/>
</dbReference>
<dbReference type="InterPro" id="IPR051617">
    <property type="entry name" value="UNC-93-like_regulator"/>
</dbReference>
<proteinExistence type="inferred from homology"/>
<dbReference type="Gene3D" id="1.20.1250.20">
    <property type="entry name" value="MFS general substrate transporter like domains"/>
    <property type="match status" value="1"/>
</dbReference>
<dbReference type="OrthoDB" id="196103at2759"/>
<protein>
    <recommendedName>
        <fullName evidence="9">Transporter, major facilitator family protein</fullName>
    </recommendedName>
</protein>
<evidence type="ECO:0000256" key="1">
    <source>
        <dbReference type="ARBA" id="ARBA00004141"/>
    </source>
</evidence>
<feature type="transmembrane region" description="Helical" evidence="6">
    <location>
        <begin position="79"/>
        <end position="97"/>
    </location>
</feature>
<dbReference type="InterPro" id="IPR010291">
    <property type="entry name" value="Ion_channel_UNC-93"/>
</dbReference>
<name>A0A0D8XBT9_DICVI</name>
<feature type="transmembrane region" description="Helical" evidence="6">
    <location>
        <begin position="354"/>
        <end position="378"/>
    </location>
</feature>
<feature type="transmembrane region" description="Helical" evidence="6">
    <location>
        <begin position="171"/>
        <end position="190"/>
    </location>
</feature>
<gene>
    <name evidence="7" type="ORF">DICVIV_11957</name>
</gene>
<evidence type="ECO:0000256" key="5">
    <source>
        <dbReference type="ARBA" id="ARBA00023136"/>
    </source>
</evidence>
<evidence type="ECO:0000313" key="8">
    <source>
        <dbReference type="Proteomes" id="UP000053766"/>
    </source>
</evidence>
<evidence type="ECO:0000256" key="3">
    <source>
        <dbReference type="ARBA" id="ARBA00022692"/>
    </source>
</evidence>
<feature type="transmembrane region" description="Helical" evidence="6">
    <location>
        <begin position="138"/>
        <end position="159"/>
    </location>
</feature>
<dbReference type="PANTHER" id="PTHR23294:SF20">
    <property type="entry name" value="UNC93-LIKE PROTEIN MFSD11"/>
    <property type="match status" value="1"/>
</dbReference>
<keyword evidence="8" id="KW-1185">Reference proteome</keyword>
<dbReference type="Pfam" id="PF05978">
    <property type="entry name" value="UNC-93"/>
    <property type="match status" value="1"/>
</dbReference>
<feature type="transmembrane region" description="Helical" evidence="6">
    <location>
        <begin position="50"/>
        <end position="72"/>
    </location>
</feature>
<feature type="transmembrane region" description="Helical" evidence="6">
    <location>
        <begin position="315"/>
        <end position="334"/>
    </location>
</feature>
<reference evidence="8" key="2">
    <citation type="journal article" date="2016" name="Sci. Rep.">
        <title>Dictyocaulus viviparus genome, variome and transcriptome elucidate lungworm biology and support future intervention.</title>
        <authorList>
            <person name="McNulty S.N."/>
            <person name="Strube C."/>
            <person name="Rosa B.A."/>
            <person name="Martin J.C."/>
            <person name="Tyagi R."/>
            <person name="Choi Y.J."/>
            <person name="Wang Q."/>
            <person name="Hallsworth Pepin K."/>
            <person name="Zhang X."/>
            <person name="Ozersky P."/>
            <person name="Wilson R.K."/>
            <person name="Sternberg P.W."/>
            <person name="Gasser R.B."/>
            <person name="Mitreva M."/>
        </authorList>
    </citation>
    <scope>NUCLEOTIDE SEQUENCE [LARGE SCALE GENOMIC DNA]</scope>
    <source>
        <strain evidence="8">HannoverDv2000</strain>
    </source>
</reference>
<dbReference type="EMBL" id="KN716716">
    <property type="protein sequence ID" value="KJH42058.1"/>
    <property type="molecule type" value="Genomic_DNA"/>
</dbReference>
<feature type="transmembrane region" description="Helical" evidence="6">
    <location>
        <begin position="413"/>
        <end position="434"/>
    </location>
</feature>
<comment type="subcellular location">
    <subcellularLocation>
        <location evidence="1">Membrane</location>
        <topology evidence="1">Multi-pass membrane protein</topology>
    </subcellularLocation>
</comment>
<dbReference type="STRING" id="29172.A0A0D8XBT9"/>
<dbReference type="GO" id="GO:0016020">
    <property type="term" value="C:membrane"/>
    <property type="evidence" value="ECO:0007669"/>
    <property type="project" value="UniProtKB-SubCell"/>
</dbReference>
<dbReference type="SUPFAM" id="SSF103473">
    <property type="entry name" value="MFS general substrate transporter"/>
    <property type="match status" value="1"/>
</dbReference>
<keyword evidence="5 6" id="KW-0472">Membrane</keyword>
<evidence type="ECO:0000256" key="4">
    <source>
        <dbReference type="ARBA" id="ARBA00022989"/>
    </source>
</evidence>
<dbReference type="PANTHER" id="PTHR23294">
    <property type="entry name" value="ET TRANSLATION PRODUCT-RELATED"/>
    <property type="match status" value="1"/>
</dbReference>
<keyword evidence="4 6" id="KW-1133">Transmembrane helix</keyword>
<feature type="transmembrane region" description="Helical" evidence="6">
    <location>
        <begin position="282"/>
        <end position="303"/>
    </location>
</feature>
<evidence type="ECO:0000256" key="2">
    <source>
        <dbReference type="ARBA" id="ARBA00009172"/>
    </source>
</evidence>
<reference evidence="7 8" key="1">
    <citation type="submission" date="2013-11" db="EMBL/GenBank/DDBJ databases">
        <title>Draft genome of the bovine lungworm Dictyocaulus viviparus.</title>
        <authorList>
            <person name="Mitreva M."/>
        </authorList>
    </citation>
    <scope>NUCLEOTIDE SEQUENCE [LARGE SCALE GENOMIC DNA]</scope>
    <source>
        <strain evidence="7 8">HannoverDv2000</strain>
    </source>
</reference>
<evidence type="ECO:0000256" key="6">
    <source>
        <dbReference type="SAM" id="Phobius"/>
    </source>
</evidence>
<evidence type="ECO:0000313" key="7">
    <source>
        <dbReference type="EMBL" id="KJH42058.1"/>
    </source>
</evidence>
<feature type="transmembrane region" description="Helical" evidence="6">
    <location>
        <begin position="103"/>
        <end position="126"/>
    </location>
</feature>
<feature type="transmembrane region" description="Helical" evidence="6">
    <location>
        <begin position="244"/>
        <end position="262"/>
    </location>
</feature>
<dbReference type="Proteomes" id="UP000053766">
    <property type="component" value="Unassembled WGS sequence"/>
</dbReference>
<comment type="similarity">
    <text evidence="2">Belongs to the unc-93 family.</text>
</comment>